<dbReference type="Proteomes" id="UP001596044">
    <property type="component" value="Unassembled WGS sequence"/>
</dbReference>
<accession>A0ABW0K2H3</accession>
<reference evidence="2" key="1">
    <citation type="journal article" date="2019" name="Int. J. Syst. Evol. Microbiol.">
        <title>The Global Catalogue of Microorganisms (GCM) 10K type strain sequencing project: providing services to taxonomists for standard genome sequencing and annotation.</title>
        <authorList>
            <consortium name="The Broad Institute Genomics Platform"/>
            <consortium name="The Broad Institute Genome Sequencing Center for Infectious Disease"/>
            <person name="Wu L."/>
            <person name="Ma J."/>
        </authorList>
    </citation>
    <scope>NUCLEOTIDE SEQUENCE [LARGE SCALE GENOMIC DNA]</scope>
    <source>
        <strain evidence="2">KACC 11904</strain>
    </source>
</reference>
<evidence type="ECO:0000313" key="2">
    <source>
        <dbReference type="Proteomes" id="UP001596044"/>
    </source>
</evidence>
<dbReference type="RefSeq" id="WP_270885725.1">
    <property type="nucleotide sequence ID" value="NZ_JAQFVF010000090.1"/>
</dbReference>
<dbReference type="EMBL" id="JBHSMJ010000006">
    <property type="protein sequence ID" value="MFC5447369.1"/>
    <property type="molecule type" value="Genomic_DNA"/>
</dbReference>
<protein>
    <submittedName>
        <fullName evidence="1">Uncharacterized protein</fullName>
    </submittedName>
</protein>
<name>A0ABW0K2H3_9BACL</name>
<comment type="caution">
    <text evidence="1">The sequence shown here is derived from an EMBL/GenBank/DDBJ whole genome shotgun (WGS) entry which is preliminary data.</text>
</comment>
<evidence type="ECO:0000313" key="1">
    <source>
        <dbReference type="EMBL" id="MFC5447369.1"/>
    </source>
</evidence>
<organism evidence="1 2">
    <name type="scientific">Paenibacillus aestuarii</name>
    <dbReference type="NCBI Taxonomy" id="516965"/>
    <lineage>
        <taxon>Bacteria</taxon>
        <taxon>Bacillati</taxon>
        <taxon>Bacillota</taxon>
        <taxon>Bacilli</taxon>
        <taxon>Bacillales</taxon>
        <taxon>Paenibacillaceae</taxon>
        <taxon>Paenibacillus</taxon>
    </lineage>
</organism>
<gene>
    <name evidence="1" type="ORF">ACFPOG_03800</name>
</gene>
<sequence>MPEARVSTRKSGWCVGIVLESGFAELQTLGNTEIALESEFAQLQAYIAALLPLPASAIGHSRTAAR</sequence>
<proteinExistence type="predicted"/>
<keyword evidence="2" id="KW-1185">Reference proteome</keyword>